<dbReference type="EMBL" id="CDMZ01000562">
    <property type="protein sequence ID" value="CEM16904.1"/>
    <property type="molecule type" value="Genomic_DNA"/>
</dbReference>
<dbReference type="VEuPathDB" id="CryptoDB:Cvel_3642"/>
<organism evidence="3">
    <name type="scientific">Chromera velia CCMP2878</name>
    <dbReference type="NCBI Taxonomy" id="1169474"/>
    <lineage>
        <taxon>Eukaryota</taxon>
        <taxon>Sar</taxon>
        <taxon>Alveolata</taxon>
        <taxon>Colpodellida</taxon>
        <taxon>Chromeraceae</taxon>
        <taxon>Chromera</taxon>
    </lineage>
</organism>
<feature type="region of interest" description="Disordered" evidence="1">
    <location>
        <begin position="241"/>
        <end position="283"/>
    </location>
</feature>
<name>A0A0G4FR26_9ALVE</name>
<evidence type="ECO:0000256" key="2">
    <source>
        <dbReference type="SAM" id="Phobius"/>
    </source>
</evidence>
<dbReference type="AlphaFoldDB" id="A0A0G4FR26"/>
<reference evidence="3" key="1">
    <citation type="submission" date="2014-11" db="EMBL/GenBank/DDBJ databases">
        <authorList>
            <person name="Otto D Thomas"/>
            <person name="Naeem Raeece"/>
        </authorList>
    </citation>
    <scope>NUCLEOTIDE SEQUENCE</scope>
</reference>
<sequence length="568" mass="62975">MSASPGEGAESPSGRSPGGRSPSASGSPDKSRVNEKRANLVRLQKFCELSPRCSPTLFDLNWAIEFHDNAEIVRRIFEDSETGGDEGNKLSQTLSQITSIAKGKCCGMRLAACCNCTGLLIAMFVWFAVVAVMQVRLFKFLGEAKFSEFMTPATWVLGILTCLNFVWNANLFSTNFKRAVTLVTPDLRWDMVGFRLGLIEKEKGYIENQLLGRPMESSNSGSGASAANAAFVAAGTGFPTLALPPPRPGERQISTHKQRGQRGRNGRPGGAPDASQPPQAASGGSLLTKMSAMGWEQFTEAVERLSNTLEGNHLSRVQRRCLGIRLTLVFLLYFVPALACVGTQYGISFLIWYLRANTHRVPLNTPDQINNNFWETMQGPGFHVIFVSISLNAIGWVYLIFIQMEVTQRIFMWLCLNSIKRRHIVVAEKALSLPWQLNYVNMIAKALELRKRLPHEWYSQESLMMKRAERHSLMEEAWRRKKEGKEAARSATAGVLSKKVGEKTYRFVAQKEQGVIAYHWESKPETGDLEAQYESSMGGGASGVMNTGGFSGHGMERGPEWRVEVAST</sequence>
<feature type="compositionally biased region" description="Basic residues" evidence="1">
    <location>
        <begin position="254"/>
        <end position="265"/>
    </location>
</feature>
<feature type="transmembrane region" description="Helical" evidence="2">
    <location>
        <begin position="153"/>
        <end position="172"/>
    </location>
</feature>
<protein>
    <submittedName>
        <fullName evidence="3">Uncharacterized protein</fullName>
    </submittedName>
</protein>
<accession>A0A0G4FR26</accession>
<feature type="transmembrane region" description="Helical" evidence="2">
    <location>
        <begin position="381"/>
        <end position="402"/>
    </location>
</feature>
<keyword evidence="2" id="KW-1133">Transmembrane helix</keyword>
<keyword evidence="2" id="KW-0812">Transmembrane</keyword>
<keyword evidence="2" id="KW-0472">Membrane</keyword>
<evidence type="ECO:0000256" key="1">
    <source>
        <dbReference type="SAM" id="MobiDB-lite"/>
    </source>
</evidence>
<feature type="transmembrane region" description="Helical" evidence="2">
    <location>
        <begin position="110"/>
        <end position="133"/>
    </location>
</feature>
<feature type="transmembrane region" description="Helical" evidence="2">
    <location>
        <begin position="326"/>
        <end position="354"/>
    </location>
</feature>
<gene>
    <name evidence="3" type="ORF">Cvel_3642</name>
</gene>
<feature type="compositionally biased region" description="Low complexity" evidence="1">
    <location>
        <begin position="270"/>
        <end position="283"/>
    </location>
</feature>
<evidence type="ECO:0000313" key="3">
    <source>
        <dbReference type="EMBL" id="CEM16904.1"/>
    </source>
</evidence>
<proteinExistence type="predicted"/>
<feature type="compositionally biased region" description="Low complexity" evidence="1">
    <location>
        <begin position="1"/>
        <end position="28"/>
    </location>
</feature>
<feature type="region of interest" description="Disordered" evidence="1">
    <location>
        <begin position="1"/>
        <end position="34"/>
    </location>
</feature>